<dbReference type="AlphaFoldDB" id="A0A5J4X6X2"/>
<comment type="caution">
    <text evidence="1">The sequence shown here is derived from an EMBL/GenBank/DDBJ whole genome shotgun (WGS) entry which is preliminary data.</text>
</comment>
<proteinExistence type="predicted"/>
<feature type="non-terminal residue" evidence="1">
    <location>
        <position position="1"/>
    </location>
</feature>
<gene>
    <name evidence="1" type="ORF">EZS28_001494</name>
</gene>
<protein>
    <submittedName>
        <fullName evidence="1">Ribonucleoside-triphosphate reductase</fullName>
    </submittedName>
</protein>
<dbReference type="Proteomes" id="UP000324800">
    <property type="component" value="Unassembled WGS sequence"/>
</dbReference>
<evidence type="ECO:0000313" key="1">
    <source>
        <dbReference type="EMBL" id="KAA6402977.1"/>
    </source>
</evidence>
<dbReference type="Gene3D" id="3.20.70.20">
    <property type="match status" value="1"/>
</dbReference>
<name>A0A5J4X6X2_9EUKA</name>
<sequence length="401" mass="45024">KKNCEEDALLGVSLTGIAQKWDLLHDDDGQLLEIAAKAALDENAKWAKMLGINPAKRIGCTKPSGNTSALLGTTSGIHAAHAETYLRRVRVETNSPMANYFVSLYAQSKIDMESGMQLTIEEVAREADTCQARFGQPLIETDVYARQKNSLKTISIEGKILNVPHQIVVTMPVKMQGAIVRSRESAVQLLERAAFIHEHFIQKSHRSGPNYHNVSLTVNYKPRKTQMVKKIEQDKVIEQEVVLEEGEEEQILQWLFAHTDKFSGIALFPDISENTYPQMPFEEVDQQTFDEWQSAWLKLGQIAKNKLAKTTPPTSPLILSPITSPEYNDTSLIYSDEQSQFSSYRPSFAQLLEQSEKEDLIDPEECMNILKTGMERVAWDPLAPDKRKETLACAGGNCEVV</sequence>
<organism evidence="1 2">
    <name type="scientific">Streblomastix strix</name>
    <dbReference type="NCBI Taxonomy" id="222440"/>
    <lineage>
        <taxon>Eukaryota</taxon>
        <taxon>Metamonada</taxon>
        <taxon>Preaxostyla</taxon>
        <taxon>Oxymonadida</taxon>
        <taxon>Streblomastigidae</taxon>
        <taxon>Streblomastix</taxon>
    </lineage>
</organism>
<dbReference type="SUPFAM" id="SSF51998">
    <property type="entry name" value="PFL-like glycyl radical enzymes"/>
    <property type="match status" value="1"/>
</dbReference>
<reference evidence="1 2" key="1">
    <citation type="submission" date="2019-03" db="EMBL/GenBank/DDBJ databases">
        <title>Single cell metagenomics reveals metabolic interactions within the superorganism composed of flagellate Streblomastix strix and complex community of Bacteroidetes bacteria on its surface.</title>
        <authorList>
            <person name="Treitli S.C."/>
            <person name="Kolisko M."/>
            <person name="Husnik F."/>
            <person name="Keeling P."/>
            <person name="Hampl V."/>
        </authorList>
    </citation>
    <scope>NUCLEOTIDE SEQUENCE [LARGE SCALE GENOMIC DNA]</scope>
    <source>
        <strain evidence="1">ST1C</strain>
    </source>
</reference>
<accession>A0A5J4X6X2</accession>
<dbReference type="EMBL" id="SNRW01000156">
    <property type="protein sequence ID" value="KAA6402977.1"/>
    <property type="molecule type" value="Genomic_DNA"/>
</dbReference>
<evidence type="ECO:0000313" key="2">
    <source>
        <dbReference type="Proteomes" id="UP000324800"/>
    </source>
</evidence>